<gene>
    <name evidence="13" type="primary">RvY_17425-1</name>
    <name evidence="13" type="synonym">RvY_17425.1</name>
    <name evidence="13" type="ORF">RvY_17425</name>
</gene>
<dbReference type="InterPro" id="IPR039158">
    <property type="entry name" value="SLC25A46"/>
</dbReference>
<evidence type="ECO:0000256" key="12">
    <source>
        <dbReference type="SAM" id="Phobius"/>
    </source>
</evidence>
<name>A0A1D1W935_RAMVA</name>
<evidence type="ECO:0000256" key="6">
    <source>
        <dbReference type="ARBA" id="ARBA00022787"/>
    </source>
</evidence>
<evidence type="ECO:0000256" key="9">
    <source>
        <dbReference type="ARBA" id="ARBA00023136"/>
    </source>
</evidence>
<keyword evidence="7 12" id="KW-1133">Transmembrane helix</keyword>
<keyword evidence="3 11" id="KW-0813">Transport</keyword>
<evidence type="ECO:0000256" key="7">
    <source>
        <dbReference type="ARBA" id="ARBA00022989"/>
    </source>
</evidence>
<dbReference type="OrthoDB" id="2403262at2759"/>
<evidence type="ECO:0000256" key="10">
    <source>
        <dbReference type="PROSITE-ProRule" id="PRU00282"/>
    </source>
</evidence>
<protein>
    <recommendedName>
        <fullName evidence="15">Solute carrier family 25 member 46</fullName>
    </recommendedName>
</protein>
<accession>A0A1D1W935</accession>
<proteinExistence type="inferred from homology"/>
<keyword evidence="5" id="KW-0677">Repeat</keyword>
<evidence type="ECO:0000313" key="13">
    <source>
        <dbReference type="EMBL" id="GAV07609.1"/>
    </source>
</evidence>
<dbReference type="Gene3D" id="1.50.40.10">
    <property type="entry name" value="Mitochondrial carrier domain"/>
    <property type="match status" value="1"/>
</dbReference>
<evidence type="ECO:0000313" key="14">
    <source>
        <dbReference type="Proteomes" id="UP000186922"/>
    </source>
</evidence>
<keyword evidence="6" id="KW-1000">Mitochondrion outer membrane</keyword>
<evidence type="ECO:0000256" key="1">
    <source>
        <dbReference type="ARBA" id="ARBA00004374"/>
    </source>
</evidence>
<evidence type="ECO:0000256" key="4">
    <source>
        <dbReference type="ARBA" id="ARBA00022692"/>
    </source>
</evidence>
<feature type="transmembrane region" description="Helical" evidence="12">
    <location>
        <begin position="195"/>
        <end position="217"/>
    </location>
</feature>
<keyword evidence="8" id="KW-0496">Mitochondrion</keyword>
<feature type="repeat" description="Solcar" evidence="10">
    <location>
        <begin position="262"/>
        <end position="363"/>
    </location>
</feature>
<evidence type="ECO:0000256" key="3">
    <source>
        <dbReference type="ARBA" id="ARBA00022448"/>
    </source>
</evidence>
<keyword evidence="14" id="KW-1185">Reference proteome</keyword>
<dbReference type="SUPFAM" id="SSF103506">
    <property type="entry name" value="Mitochondrial carrier"/>
    <property type="match status" value="1"/>
</dbReference>
<comment type="caution">
    <text evidence="13">The sequence shown here is derived from an EMBL/GenBank/DDBJ whole genome shotgun (WGS) entry which is preliminary data.</text>
</comment>
<dbReference type="GO" id="GO:0090149">
    <property type="term" value="P:mitochondrial membrane fission"/>
    <property type="evidence" value="ECO:0007669"/>
    <property type="project" value="InterPro"/>
</dbReference>
<keyword evidence="4 10" id="KW-0812">Transmembrane</keyword>
<evidence type="ECO:0000256" key="8">
    <source>
        <dbReference type="ARBA" id="ARBA00023128"/>
    </source>
</evidence>
<reference evidence="13 14" key="1">
    <citation type="journal article" date="2016" name="Nat. Commun.">
        <title>Extremotolerant tardigrade genome and improved radiotolerance of human cultured cells by tardigrade-unique protein.</title>
        <authorList>
            <person name="Hashimoto T."/>
            <person name="Horikawa D.D."/>
            <person name="Saito Y."/>
            <person name="Kuwahara H."/>
            <person name="Kozuka-Hata H."/>
            <person name="Shin-I T."/>
            <person name="Minakuchi Y."/>
            <person name="Ohishi K."/>
            <person name="Motoyama A."/>
            <person name="Aizu T."/>
            <person name="Enomoto A."/>
            <person name="Kondo K."/>
            <person name="Tanaka S."/>
            <person name="Hara Y."/>
            <person name="Koshikawa S."/>
            <person name="Sagara H."/>
            <person name="Miura T."/>
            <person name="Yokobori S."/>
            <person name="Miyagawa K."/>
            <person name="Suzuki Y."/>
            <person name="Kubo T."/>
            <person name="Oyama M."/>
            <person name="Kohara Y."/>
            <person name="Fujiyama A."/>
            <person name="Arakawa K."/>
            <person name="Katayama T."/>
            <person name="Toyoda A."/>
            <person name="Kunieda T."/>
        </authorList>
    </citation>
    <scope>NUCLEOTIDE SEQUENCE [LARGE SCALE GENOMIC DNA]</scope>
    <source>
        <strain evidence="13 14">YOKOZUNA-1</strain>
    </source>
</reference>
<dbReference type="InterPro" id="IPR018108">
    <property type="entry name" value="MCP_transmembrane"/>
</dbReference>
<sequence>MAASRSYRLSLDDPDLYDEDTSEITVSSGVVDVAIHRILVHPFVVLRRQCQVNAWSRKSHIQPFSLLPIMYKLANKHKLESFYKGIHGVLILDFTTFICEGMVSTYTILPSYALHHQEFTHKLKFYTLKGMVACLTGPMYAVAVQLSVQTMRGKESWNAMDFLKMVAGRYSVWQAPGLGHPLRRTMPVWIIGPVYAAYVLMKLFIGSSIQWSLFVWYKRRRERLGRGQVPDVADHRKKDITSAYLPATNALSIATSTKGTIGNIVRRYLSRAIGLTVAEIILYPFETVLNRLCVQGTRAAIDNLDTGVDAIPTVYSFRSPLQCASSILKNAGVSGFYRGIGAIGLQIAVYVLLFGTAEACLRYFDLENTKSPTEETK</sequence>
<evidence type="ECO:0000256" key="5">
    <source>
        <dbReference type="ARBA" id="ARBA00022737"/>
    </source>
</evidence>
<evidence type="ECO:0008006" key="15">
    <source>
        <dbReference type="Google" id="ProtNLM"/>
    </source>
</evidence>
<organism evidence="13 14">
    <name type="scientific">Ramazzottius varieornatus</name>
    <name type="common">Water bear</name>
    <name type="synonym">Tardigrade</name>
    <dbReference type="NCBI Taxonomy" id="947166"/>
    <lineage>
        <taxon>Eukaryota</taxon>
        <taxon>Metazoa</taxon>
        <taxon>Ecdysozoa</taxon>
        <taxon>Tardigrada</taxon>
        <taxon>Eutardigrada</taxon>
        <taxon>Parachela</taxon>
        <taxon>Hypsibioidea</taxon>
        <taxon>Ramazzottiidae</taxon>
        <taxon>Ramazzottius</taxon>
    </lineage>
</organism>
<dbReference type="InterPro" id="IPR023395">
    <property type="entry name" value="MCP_dom_sf"/>
</dbReference>
<comment type="subcellular location">
    <subcellularLocation>
        <location evidence="1">Mitochondrion outer membrane</location>
        <topology evidence="1">Multi-pass membrane protein</topology>
    </subcellularLocation>
</comment>
<dbReference type="Proteomes" id="UP000186922">
    <property type="component" value="Unassembled WGS sequence"/>
</dbReference>
<feature type="transmembrane region" description="Helical" evidence="12">
    <location>
        <begin position="126"/>
        <end position="148"/>
    </location>
</feature>
<dbReference type="Pfam" id="PF00153">
    <property type="entry name" value="Mito_carr"/>
    <property type="match status" value="1"/>
</dbReference>
<evidence type="ECO:0000256" key="2">
    <source>
        <dbReference type="ARBA" id="ARBA00006375"/>
    </source>
</evidence>
<evidence type="ECO:0000256" key="11">
    <source>
        <dbReference type="RuleBase" id="RU000488"/>
    </source>
</evidence>
<dbReference type="GO" id="GO:0005741">
    <property type="term" value="C:mitochondrial outer membrane"/>
    <property type="evidence" value="ECO:0007669"/>
    <property type="project" value="UniProtKB-SubCell"/>
</dbReference>
<dbReference type="PANTHER" id="PTHR21252">
    <property type="entry name" value="TB1 PROTEIN-RELATED"/>
    <property type="match status" value="1"/>
</dbReference>
<dbReference type="PROSITE" id="PS50920">
    <property type="entry name" value="SOLCAR"/>
    <property type="match status" value="1"/>
</dbReference>
<dbReference type="EMBL" id="BDGG01000015">
    <property type="protein sequence ID" value="GAV07609.1"/>
    <property type="molecule type" value="Genomic_DNA"/>
</dbReference>
<keyword evidence="9 10" id="KW-0472">Membrane</keyword>
<dbReference type="AlphaFoldDB" id="A0A1D1W935"/>
<dbReference type="PANTHER" id="PTHR21252:SF2">
    <property type="entry name" value="MITOCHONDRIAL OUTER MEMBRANE PROTEIN SLC25A46"/>
    <property type="match status" value="1"/>
</dbReference>
<comment type="similarity">
    <text evidence="2 11">Belongs to the mitochondrial carrier (TC 2.A.29) family.</text>
</comment>